<feature type="compositionally biased region" description="Basic and acidic residues" evidence="1">
    <location>
        <begin position="193"/>
        <end position="208"/>
    </location>
</feature>
<accession>G0PHV1</accession>
<feature type="compositionally biased region" description="Polar residues" evidence="1">
    <location>
        <begin position="102"/>
        <end position="115"/>
    </location>
</feature>
<feature type="region of interest" description="Disordered" evidence="1">
    <location>
        <begin position="132"/>
        <end position="171"/>
    </location>
</feature>
<protein>
    <submittedName>
        <fullName evidence="3">Uncharacterized protein</fullName>
    </submittedName>
</protein>
<dbReference type="AlphaFoldDB" id="G0PHV1"/>
<keyword evidence="4" id="KW-1185">Reference proteome</keyword>
<keyword evidence="2" id="KW-1133">Transmembrane helix</keyword>
<dbReference type="eggNOG" id="ENOG502THWB">
    <property type="taxonomic scope" value="Eukaryota"/>
</dbReference>
<gene>
    <name evidence="3" type="ORF">CAEBREN_02348</name>
</gene>
<reference evidence="4" key="1">
    <citation type="submission" date="2011-07" db="EMBL/GenBank/DDBJ databases">
        <authorList>
            <consortium name="Caenorhabditis brenneri Sequencing and Analysis Consortium"/>
            <person name="Wilson R.K."/>
        </authorList>
    </citation>
    <scope>NUCLEOTIDE SEQUENCE [LARGE SCALE GENOMIC DNA]</scope>
    <source>
        <strain evidence="4">PB2801</strain>
    </source>
</reference>
<dbReference type="OMA" id="KRHEREN"/>
<dbReference type="Proteomes" id="UP000008068">
    <property type="component" value="Unassembled WGS sequence"/>
</dbReference>
<organism evidence="4">
    <name type="scientific">Caenorhabditis brenneri</name>
    <name type="common">Nematode worm</name>
    <dbReference type="NCBI Taxonomy" id="135651"/>
    <lineage>
        <taxon>Eukaryota</taxon>
        <taxon>Metazoa</taxon>
        <taxon>Ecdysozoa</taxon>
        <taxon>Nematoda</taxon>
        <taxon>Chromadorea</taxon>
        <taxon>Rhabditida</taxon>
        <taxon>Rhabditina</taxon>
        <taxon>Rhabditomorpha</taxon>
        <taxon>Rhabditoidea</taxon>
        <taxon>Rhabditidae</taxon>
        <taxon>Peloderinae</taxon>
        <taxon>Caenorhabditis</taxon>
    </lineage>
</organism>
<sequence length="273" mass="31601">MYRLILYNVIINIAVAYFAIVNCLKGEKRTKESKKTLKTTPINYETDPAVLERERRQKIAENREKMRRKRQKPIRKPGPVEDSFKEAVMTTKKVKEKEMLSEDSTQPTYSDESLEVTTSQKVMTARAAKFENVEKVQKKQAPKKPVQDERKAPTVTSSSEEEIGEVQLVDPDPYAAAKKHIIKKRAQELARKKQFEENARKRHERENVNYDVSPDDTLKNISSIQFESQLSIIQRKRGQKTAKSSDESQDATIIGEQKSNELYIRDMPERVVE</sequence>
<feature type="compositionally biased region" description="Basic residues" evidence="1">
    <location>
        <begin position="65"/>
        <end position="75"/>
    </location>
</feature>
<dbReference type="EMBL" id="GL380511">
    <property type="protein sequence ID" value="EGT57059.1"/>
    <property type="molecule type" value="Genomic_DNA"/>
</dbReference>
<dbReference type="InParanoid" id="G0PHV1"/>
<dbReference type="HOGENOM" id="CLU_092562_0_0_1"/>
<dbReference type="OrthoDB" id="5847478at2759"/>
<feature type="region of interest" description="Disordered" evidence="1">
    <location>
        <begin position="193"/>
        <end position="217"/>
    </location>
</feature>
<evidence type="ECO:0000256" key="1">
    <source>
        <dbReference type="SAM" id="MobiDB-lite"/>
    </source>
</evidence>
<keyword evidence="2" id="KW-0812">Transmembrane</keyword>
<evidence type="ECO:0000313" key="3">
    <source>
        <dbReference type="EMBL" id="EGT57059.1"/>
    </source>
</evidence>
<keyword evidence="2" id="KW-0472">Membrane</keyword>
<evidence type="ECO:0000313" key="4">
    <source>
        <dbReference type="Proteomes" id="UP000008068"/>
    </source>
</evidence>
<proteinExistence type="predicted"/>
<feature type="region of interest" description="Disordered" evidence="1">
    <location>
        <begin position="234"/>
        <end position="260"/>
    </location>
</feature>
<feature type="transmembrane region" description="Helical" evidence="2">
    <location>
        <begin position="6"/>
        <end position="24"/>
    </location>
</feature>
<evidence type="ECO:0000256" key="2">
    <source>
        <dbReference type="SAM" id="Phobius"/>
    </source>
</evidence>
<name>G0PHV1_CAEBE</name>
<feature type="region of interest" description="Disordered" evidence="1">
    <location>
        <begin position="56"/>
        <end position="115"/>
    </location>
</feature>